<reference evidence="1 2" key="1">
    <citation type="submission" date="2020-02" db="EMBL/GenBank/DDBJ databases">
        <authorList>
            <person name="Kim M.K."/>
        </authorList>
    </citation>
    <scope>NUCLEOTIDE SEQUENCE [LARGE SCALE GENOMIC DNA]</scope>
    <source>
        <strain evidence="1 2">17J57-3</strain>
    </source>
</reference>
<dbReference type="RefSeq" id="WP_163968084.1">
    <property type="nucleotide sequence ID" value="NZ_JAAIVB010000078.1"/>
</dbReference>
<keyword evidence="2" id="KW-1185">Reference proteome</keyword>
<organism evidence="1 2">
    <name type="scientific">Noviherbaspirillum galbum</name>
    <dbReference type="NCBI Taxonomy" id="2709383"/>
    <lineage>
        <taxon>Bacteria</taxon>
        <taxon>Pseudomonadati</taxon>
        <taxon>Pseudomonadota</taxon>
        <taxon>Betaproteobacteria</taxon>
        <taxon>Burkholderiales</taxon>
        <taxon>Oxalobacteraceae</taxon>
        <taxon>Noviherbaspirillum</taxon>
    </lineage>
</organism>
<dbReference type="InterPro" id="IPR021549">
    <property type="entry name" value="DUF2894"/>
</dbReference>
<dbReference type="AlphaFoldDB" id="A0A6B3SY43"/>
<comment type="caution">
    <text evidence="1">The sequence shown here is derived from an EMBL/GenBank/DDBJ whole genome shotgun (WGS) entry which is preliminary data.</text>
</comment>
<dbReference type="Proteomes" id="UP000482155">
    <property type="component" value="Unassembled WGS sequence"/>
</dbReference>
<sequence length="234" mass="25556">MSEADGMPLMEALRQSGAARFDAVRWHHAEALARRAAASEGKVRQLLDAKLTQILHALDACFRQGQDEARDALAAAAESHPEASAELHSLFAAGEFKRLHEAIAALRKPVPTDTLASLLRDLAHHDHQATPSWAPSSSDLPLELKAVSQFRDTWAKLSADKQVTQALQQAPKNAGPINSHMLVLRSLALMRDMSPEYLNRFLSYADTLLKLEQGEGEKTVAVKRGGKGGKAMRK</sequence>
<gene>
    <name evidence="1" type="ORF">G3574_24100</name>
</gene>
<protein>
    <submittedName>
        <fullName evidence="1">DUF2894 domain-containing protein</fullName>
    </submittedName>
</protein>
<proteinExistence type="predicted"/>
<dbReference type="EMBL" id="JAAIVB010000078">
    <property type="protein sequence ID" value="NEX64176.1"/>
    <property type="molecule type" value="Genomic_DNA"/>
</dbReference>
<dbReference type="Pfam" id="PF11445">
    <property type="entry name" value="DUF2894"/>
    <property type="match status" value="1"/>
</dbReference>
<name>A0A6B3SY43_9BURK</name>
<evidence type="ECO:0000313" key="2">
    <source>
        <dbReference type="Proteomes" id="UP000482155"/>
    </source>
</evidence>
<evidence type="ECO:0000313" key="1">
    <source>
        <dbReference type="EMBL" id="NEX64176.1"/>
    </source>
</evidence>
<accession>A0A6B3SY43</accession>